<name>A0A481Z9K7_9VIRU</name>
<dbReference type="EMBL" id="MK500565">
    <property type="protein sequence ID" value="QBK91840.1"/>
    <property type="molecule type" value="Genomic_DNA"/>
</dbReference>
<accession>A0A481Z9K7</accession>
<reference evidence="1" key="1">
    <citation type="journal article" date="2019" name="MBio">
        <title>Virus Genomes from Deep Sea Sediments Expand the Ocean Megavirome and Support Independent Origins of Viral Gigantism.</title>
        <authorList>
            <person name="Backstrom D."/>
            <person name="Yutin N."/>
            <person name="Jorgensen S.L."/>
            <person name="Dharamshi J."/>
            <person name="Homa F."/>
            <person name="Zaremba-Niedwiedzka K."/>
            <person name="Spang A."/>
            <person name="Wolf Y.I."/>
            <person name="Koonin E.V."/>
            <person name="Ettema T.J."/>
        </authorList>
    </citation>
    <scope>NUCLEOTIDE SEQUENCE</scope>
</reference>
<proteinExistence type="predicted"/>
<organism evidence="1">
    <name type="scientific">Pithovirus LCPAC304</name>
    <dbReference type="NCBI Taxonomy" id="2506594"/>
    <lineage>
        <taxon>Viruses</taxon>
        <taxon>Pithoviruses</taxon>
    </lineage>
</organism>
<gene>
    <name evidence="1" type="ORF">LCPAC304_01790</name>
</gene>
<sequence>MLHPDIFANGGDAFNVDIPEAKVCERMDIEMIDNLGEKVQSSRWMLSELKGRLESAKEGYLDKK</sequence>
<evidence type="ECO:0000313" key="1">
    <source>
        <dbReference type="EMBL" id="QBK91840.1"/>
    </source>
</evidence>
<protein>
    <submittedName>
        <fullName evidence="1">Uncharacterized protein</fullName>
    </submittedName>
</protein>